<dbReference type="EMBL" id="CAJVQB010003036">
    <property type="protein sequence ID" value="CAG8595381.1"/>
    <property type="molecule type" value="Genomic_DNA"/>
</dbReference>
<dbReference type="Pfam" id="PF07714">
    <property type="entry name" value="PK_Tyr_Ser-Thr"/>
    <property type="match status" value="1"/>
</dbReference>
<evidence type="ECO:0000259" key="1">
    <source>
        <dbReference type="PROSITE" id="PS50011"/>
    </source>
</evidence>
<dbReference type="Gene3D" id="1.10.510.10">
    <property type="entry name" value="Transferase(Phosphotransferase) domain 1"/>
    <property type="match status" value="1"/>
</dbReference>
<comment type="caution">
    <text evidence="2">The sequence shown here is derived from an EMBL/GenBank/DDBJ whole genome shotgun (WGS) entry which is preliminary data.</text>
</comment>
<dbReference type="InterPro" id="IPR001245">
    <property type="entry name" value="Ser-Thr/Tyr_kinase_cat_dom"/>
</dbReference>
<accession>A0ABN7UJS3</accession>
<dbReference type="PROSITE" id="PS50011">
    <property type="entry name" value="PROTEIN_KINASE_DOM"/>
    <property type="match status" value="1"/>
</dbReference>
<dbReference type="SUPFAM" id="SSF56112">
    <property type="entry name" value="Protein kinase-like (PK-like)"/>
    <property type="match status" value="1"/>
</dbReference>
<proteinExistence type="predicted"/>
<feature type="domain" description="Protein kinase" evidence="1">
    <location>
        <begin position="1"/>
        <end position="186"/>
    </location>
</feature>
<dbReference type="InterPro" id="IPR000719">
    <property type="entry name" value="Prot_kinase_dom"/>
</dbReference>
<evidence type="ECO:0000313" key="2">
    <source>
        <dbReference type="EMBL" id="CAG8595381.1"/>
    </source>
</evidence>
<organism evidence="2 3">
    <name type="scientific">Gigaspora margarita</name>
    <dbReference type="NCBI Taxonomy" id="4874"/>
    <lineage>
        <taxon>Eukaryota</taxon>
        <taxon>Fungi</taxon>
        <taxon>Fungi incertae sedis</taxon>
        <taxon>Mucoromycota</taxon>
        <taxon>Glomeromycotina</taxon>
        <taxon>Glomeromycetes</taxon>
        <taxon>Diversisporales</taxon>
        <taxon>Gigasporaceae</taxon>
        <taxon>Gigaspora</taxon>
    </lineage>
</organism>
<gene>
    <name evidence="2" type="ORF">GMARGA_LOCUS6613</name>
</gene>
<dbReference type="InterPro" id="IPR011009">
    <property type="entry name" value="Kinase-like_dom_sf"/>
</dbReference>
<name>A0ABN7UJS3_GIGMA</name>
<protein>
    <submittedName>
        <fullName evidence="2">8399_t:CDS:1</fullName>
    </submittedName>
</protein>
<keyword evidence="3" id="KW-1185">Reference proteome</keyword>
<sequence>MEYKSCHSFLKEVESYSKIEDTTFFIRLLGISRDDNTQNYIMIMEFATLGSLYEYFKSNTNSMAWETKIKALYDISLGLNHLHDKKRPTSKVLYQTIEEWYYDIRRNRNSEFTAQIKRAEEISEDSSTYNTLIEPHYKTHPNAIYSSRLLNFANLSPPVNSSSFDQQLKKLLEEGDCRFMDCIQNT</sequence>
<dbReference type="Proteomes" id="UP000789901">
    <property type="component" value="Unassembled WGS sequence"/>
</dbReference>
<reference evidence="2 3" key="1">
    <citation type="submission" date="2021-06" db="EMBL/GenBank/DDBJ databases">
        <authorList>
            <person name="Kallberg Y."/>
            <person name="Tangrot J."/>
            <person name="Rosling A."/>
        </authorList>
    </citation>
    <scope>NUCLEOTIDE SEQUENCE [LARGE SCALE GENOMIC DNA]</scope>
    <source>
        <strain evidence="2 3">120-4 pot B 10/14</strain>
    </source>
</reference>
<evidence type="ECO:0000313" key="3">
    <source>
        <dbReference type="Proteomes" id="UP000789901"/>
    </source>
</evidence>